<dbReference type="InterPro" id="IPR036249">
    <property type="entry name" value="Thioredoxin-like_sf"/>
</dbReference>
<gene>
    <name evidence="1" type="ORF">KQ657_004219</name>
</gene>
<dbReference type="Gene3D" id="3.40.30.10">
    <property type="entry name" value="Glutaredoxin"/>
    <property type="match status" value="1"/>
</dbReference>
<proteinExistence type="predicted"/>
<accession>A0A9P7VC00</accession>
<dbReference type="GeneID" id="66117593"/>
<sequence length="219" mass="24904">MISPKYALTHYYYGAKTLATSIPNIVNIYVDYNCPFSAKLYVKLVDEVIPQLQVKHPNKFQFVYVNVIQPWHPNSNMLNEYGLAVAKFLREGPRSDVDASSIFWNVSKILYENKEKFYDEATVSLTRNQTYAYIAKVVNEKLPQLPFTESQVLELLDIKPSDTPSNSGNGVIGDVKYFTKYLRGVGVHVTPTISINGITTNIESGWSIDELVKYFESQI</sequence>
<dbReference type="EMBL" id="JAHMUF010000005">
    <property type="protein sequence ID" value="KAG7195102.1"/>
    <property type="molecule type" value="Genomic_DNA"/>
</dbReference>
<keyword evidence="2" id="KW-1185">Reference proteome</keyword>
<dbReference type="RefSeq" id="XP_043050649.1">
    <property type="nucleotide sequence ID" value="XM_043194898.1"/>
</dbReference>
<dbReference type="AlphaFoldDB" id="A0A9P7VC00"/>
<comment type="caution">
    <text evidence="1">The sequence shown here is derived from an EMBL/GenBank/DDBJ whole genome shotgun (WGS) entry which is preliminary data.</text>
</comment>
<dbReference type="PANTHER" id="PTHR33875">
    <property type="entry name" value="OS09G0542200 PROTEIN"/>
    <property type="match status" value="1"/>
</dbReference>
<dbReference type="PANTHER" id="PTHR33875:SF2">
    <property type="entry name" value="ACR183CP"/>
    <property type="match status" value="1"/>
</dbReference>
<organism evidence="1 2">
    <name type="scientific">Scheffersomyces spartinae</name>
    <dbReference type="NCBI Taxonomy" id="45513"/>
    <lineage>
        <taxon>Eukaryota</taxon>
        <taxon>Fungi</taxon>
        <taxon>Dikarya</taxon>
        <taxon>Ascomycota</taxon>
        <taxon>Saccharomycotina</taxon>
        <taxon>Pichiomycetes</taxon>
        <taxon>Debaryomycetaceae</taxon>
        <taxon>Scheffersomyces</taxon>
    </lineage>
</organism>
<evidence type="ECO:0000313" key="1">
    <source>
        <dbReference type="EMBL" id="KAG7195102.1"/>
    </source>
</evidence>
<dbReference type="Proteomes" id="UP000790833">
    <property type="component" value="Unassembled WGS sequence"/>
</dbReference>
<dbReference type="SUPFAM" id="SSF52833">
    <property type="entry name" value="Thioredoxin-like"/>
    <property type="match status" value="1"/>
</dbReference>
<evidence type="ECO:0008006" key="3">
    <source>
        <dbReference type="Google" id="ProtNLM"/>
    </source>
</evidence>
<evidence type="ECO:0000313" key="2">
    <source>
        <dbReference type="Proteomes" id="UP000790833"/>
    </source>
</evidence>
<name>A0A9P7VC00_9ASCO</name>
<dbReference type="OrthoDB" id="37297at2759"/>
<protein>
    <recommendedName>
        <fullName evidence="3">Thioredoxin-like fold domain-containing protein</fullName>
    </recommendedName>
</protein>
<reference evidence="1" key="1">
    <citation type="submission" date="2021-03" db="EMBL/GenBank/DDBJ databases">
        <authorList>
            <person name="Palmer J.M."/>
        </authorList>
    </citation>
    <scope>NUCLEOTIDE SEQUENCE</scope>
    <source>
        <strain evidence="1">ARV_011</strain>
    </source>
</reference>